<sequence>VLLYLLRSSKALVPEEEIANMLQWEQLDWQKYAEECKGMIVTNPGMVAMRNVGEVRVLGSSRRCFSFQSATRTCLDSWKASPCVSHCGDLYLVKIRCGVVM</sequence>
<gene>
    <name evidence="1" type="ORF">GOODEAATRI_022401</name>
</gene>
<name>A0ABV0PG48_9TELE</name>
<reference evidence="1 2" key="1">
    <citation type="submission" date="2021-06" db="EMBL/GenBank/DDBJ databases">
        <authorList>
            <person name="Palmer J.M."/>
        </authorList>
    </citation>
    <scope>NUCLEOTIDE SEQUENCE [LARGE SCALE GENOMIC DNA]</scope>
    <source>
        <strain evidence="1 2">GA_2019</strain>
        <tissue evidence="1">Muscle</tissue>
    </source>
</reference>
<protein>
    <submittedName>
        <fullName evidence="1">Uncharacterized protein</fullName>
    </submittedName>
</protein>
<proteinExistence type="predicted"/>
<dbReference type="EMBL" id="JAHRIO010072255">
    <property type="protein sequence ID" value="MEQ2182449.1"/>
    <property type="molecule type" value="Genomic_DNA"/>
</dbReference>
<accession>A0ABV0PG48</accession>
<feature type="non-terminal residue" evidence="1">
    <location>
        <position position="1"/>
    </location>
</feature>
<dbReference type="Proteomes" id="UP001476798">
    <property type="component" value="Unassembled WGS sequence"/>
</dbReference>
<keyword evidence="2" id="KW-1185">Reference proteome</keyword>
<evidence type="ECO:0000313" key="2">
    <source>
        <dbReference type="Proteomes" id="UP001476798"/>
    </source>
</evidence>
<evidence type="ECO:0000313" key="1">
    <source>
        <dbReference type="EMBL" id="MEQ2182449.1"/>
    </source>
</evidence>
<comment type="caution">
    <text evidence="1">The sequence shown here is derived from an EMBL/GenBank/DDBJ whole genome shotgun (WGS) entry which is preliminary data.</text>
</comment>
<organism evidence="1 2">
    <name type="scientific">Goodea atripinnis</name>
    <dbReference type="NCBI Taxonomy" id="208336"/>
    <lineage>
        <taxon>Eukaryota</taxon>
        <taxon>Metazoa</taxon>
        <taxon>Chordata</taxon>
        <taxon>Craniata</taxon>
        <taxon>Vertebrata</taxon>
        <taxon>Euteleostomi</taxon>
        <taxon>Actinopterygii</taxon>
        <taxon>Neopterygii</taxon>
        <taxon>Teleostei</taxon>
        <taxon>Neoteleostei</taxon>
        <taxon>Acanthomorphata</taxon>
        <taxon>Ovalentaria</taxon>
        <taxon>Atherinomorphae</taxon>
        <taxon>Cyprinodontiformes</taxon>
        <taxon>Goodeidae</taxon>
        <taxon>Goodea</taxon>
    </lineage>
</organism>